<keyword evidence="2" id="KW-1185">Reference proteome</keyword>
<comment type="caution">
    <text evidence="1">The sequence shown here is derived from an EMBL/GenBank/DDBJ whole genome shotgun (WGS) entry which is preliminary data.</text>
</comment>
<reference evidence="2" key="1">
    <citation type="submission" date="2018-05" db="EMBL/GenBank/DDBJ databases">
        <authorList>
            <person name="Du Z."/>
            <person name="Wang X."/>
        </authorList>
    </citation>
    <scope>NUCLEOTIDE SEQUENCE [LARGE SCALE GENOMIC DNA]</scope>
    <source>
        <strain evidence="2">WDS4C29</strain>
    </source>
</reference>
<evidence type="ECO:0000313" key="2">
    <source>
        <dbReference type="Proteomes" id="UP000245293"/>
    </source>
</evidence>
<organism evidence="1 2">
    <name type="scientific">Salibaculum griseiflavum</name>
    <dbReference type="NCBI Taxonomy" id="1914409"/>
    <lineage>
        <taxon>Bacteria</taxon>
        <taxon>Pseudomonadati</taxon>
        <taxon>Pseudomonadota</taxon>
        <taxon>Alphaproteobacteria</taxon>
        <taxon>Rhodobacterales</taxon>
        <taxon>Roseobacteraceae</taxon>
        <taxon>Salibaculum</taxon>
    </lineage>
</organism>
<dbReference type="InterPro" id="IPR045422">
    <property type="entry name" value="DUF6511"/>
</dbReference>
<sequence>MAEITEEEHMAILASLKPVARQMETYGWDTRLSELTEVQVLWLIETAVQEFREAMGEITSQSEVPF</sequence>
<dbReference type="RefSeq" id="WP_109389865.1">
    <property type="nucleotide sequence ID" value="NZ_QETF01000023.1"/>
</dbReference>
<proteinExistence type="predicted"/>
<dbReference type="EMBL" id="QETF01000023">
    <property type="protein sequence ID" value="PWG15791.1"/>
    <property type="molecule type" value="Genomic_DNA"/>
</dbReference>
<gene>
    <name evidence="1" type="ORF">DFK10_15075</name>
</gene>
<name>A0A2V1NZP7_9RHOB</name>
<dbReference type="OrthoDB" id="7360705at2"/>
<dbReference type="AlphaFoldDB" id="A0A2V1NZP7"/>
<dbReference type="Pfam" id="PF20121">
    <property type="entry name" value="DUF6511"/>
    <property type="match status" value="1"/>
</dbReference>
<accession>A0A2V1NZP7</accession>
<protein>
    <submittedName>
        <fullName evidence="1">Uncharacterized protein</fullName>
    </submittedName>
</protein>
<dbReference type="Proteomes" id="UP000245293">
    <property type="component" value="Unassembled WGS sequence"/>
</dbReference>
<evidence type="ECO:0000313" key="1">
    <source>
        <dbReference type="EMBL" id="PWG15791.1"/>
    </source>
</evidence>